<evidence type="ECO:0000313" key="1">
    <source>
        <dbReference type="EMBL" id="KAK8787809.1"/>
    </source>
</evidence>
<accession>A0AAQ4FKK5</accession>
<reference evidence="1 2" key="1">
    <citation type="journal article" date="2023" name="Arcadia Sci">
        <title>De novo assembly of a long-read Amblyomma americanum tick genome.</title>
        <authorList>
            <person name="Chou S."/>
            <person name="Poskanzer K.E."/>
            <person name="Rollins M."/>
            <person name="Thuy-Boun P.S."/>
        </authorList>
    </citation>
    <scope>NUCLEOTIDE SEQUENCE [LARGE SCALE GENOMIC DNA]</scope>
    <source>
        <strain evidence="1">F_SG_1</strain>
        <tissue evidence="1">Salivary glands</tissue>
    </source>
</reference>
<protein>
    <submittedName>
        <fullName evidence="1">Uncharacterized protein</fullName>
    </submittedName>
</protein>
<gene>
    <name evidence="1" type="ORF">V5799_022415</name>
</gene>
<dbReference type="AlphaFoldDB" id="A0AAQ4FKK5"/>
<keyword evidence="2" id="KW-1185">Reference proteome</keyword>
<evidence type="ECO:0000313" key="2">
    <source>
        <dbReference type="Proteomes" id="UP001321473"/>
    </source>
</evidence>
<organism evidence="1 2">
    <name type="scientific">Amblyomma americanum</name>
    <name type="common">Lone star tick</name>
    <dbReference type="NCBI Taxonomy" id="6943"/>
    <lineage>
        <taxon>Eukaryota</taxon>
        <taxon>Metazoa</taxon>
        <taxon>Ecdysozoa</taxon>
        <taxon>Arthropoda</taxon>
        <taxon>Chelicerata</taxon>
        <taxon>Arachnida</taxon>
        <taxon>Acari</taxon>
        <taxon>Parasitiformes</taxon>
        <taxon>Ixodida</taxon>
        <taxon>Ixodoidea</taxon>
        <taxon>Ixodidae</taxon>
        <taxon>Amblyomminae</taxon>
        <taxon>Amblyomma</taxon>
    </lineage>
</organism>
<sequence length="253" mass="28613">MNIEASPEADGFPRYLRGLNPHIRPMMGFNGKMPASMLTGSDWIFLESALVWLTPRGYEGAVLLWRVSLETLAARRGYTDLLERMTRRFEKERLILSVVVDAGDTLKQRLDLGELAASLPTSAEGPTAASILLHPIVGEPPLARTRGVEDQRSAVLYEKNRLQEVLKQLQSTMKQIWDSSQVFEFGVVSKQGANWVSHLTEFVVPPLARFLRYKFRARCFGVWNLWHDDFAGVCGGGRYPLMRNLFGVFSEPR</sequence>
<comment type="caution">
    <text evidence="1">The sequence shown here is derived from an EMBL/GenBank/DDBJ whole genome shotgun (WGS) entry which is preliminary data.</text>
</comment>
<dbReference type="Proteomes" id="UP001321473">
    <property type="component" value="Unassembled WGS sequence"/>
</dbReference>
<name>A0AAQ4FKK5_AMBAM</name>
<proteinExistence type="predicted"/>
<dbReference type="EMBL" id="JARKHS020001413">
    <property type="protein sequence ID" value="KAK8787809.1"/>
    <property type="molecule type" value="Genomic_DNA"/>
</dbReference>